<dbReference type="InterPro" id="IPR011608">
    <property type="entry name" value="PRD"/>
</dbReference>
<evidence type="ECO:0000313" key="9">
    <source>
        <dbReference type="Proteomes" id="UP001524435"/>
    </source>
</evidence>
<dbReference type="SUPFAM" id="SSF52540">
    <property type="entry name" value="P-loop containing nucleoside triphosphate hydrolases"/>
    <property type="match status" value="1"/>
</dbReference>
<dbReference type="SUPFAM" id="SSF46785">
    <property type="entry name" value="Winged helix' DNA-binding domain"/>
    <property type="match status" value="1"/>
</dbReference>
<dbReference type="EMBL" id="JANGCH010000001">
    <property type="protein sequence ID" value="MCQ5120649.1"/>
    <property type="molecule type" value="Genomic_DNA"/>
</dbReference>
<keyword evidence="3" id="KW-0067">ATP-binding</keyword>
<dbReference type="Gene3D" id="1.10.1790.10">
    <property type="entry name" value="PRD domain"/>
    <property type="match status" value="1"/>
</dbReference>
<name>A0ABT1SHG0_9FIRM</name>
<keyword evidence="9" id="KW-1185">Reference proteome</keyword>
<evidence type="ECO:0000256" key="1">
    <source>
        <dbReference type="ARBA" id="ARBA00022679"/>
    </source>
</evidence>
<dbReference type="PROSITE" id="PS50045">
    <property type="entry name" value="SIGMA54_INTERACT_4"/>
    <property type="match status" value="1"/>
</dbReference>
<protein>
    <submittedName>
        <fullName evidence="8">Sigma 54-interacting transcriptional regulator</fullName>
    </submittedName>
</protein>
<dbReference type="InterPro" id="IPR004701">
    <property type="entry name" value="PTS_EIIA_man-typ"/>
</dbReference>
<dbReference type="SUPFAM" id="SSF53062">
    <property type="entry name" value="PTS system fructose IIA component-like"/>
    <property type="match status" value="1"/>
</dbReference>
<reference evidence="8 9" key="1">
    <citation type="submission" date="2022-06" db="EMBL/GenBank/DDBJ databases">
        <title>Isolation of gut microbiota from human fecal samples.</title>
        <authorList>
            <person name="Pamer E.G."/>
            <person name="Barat B."/>
            <person name="Waligurski E."/>
            <person name="Medina S."/>
            <person name="Paddock L."/>
            <person name="Mostad J."/>
        </authorList>
    </citation>
    <scope>NUCLEOTIDE SEQUENCE [LARGE SCALE GENOMIC DNA]</scope>
    <source>
        <strain evidence="8 9">DFI.6.1</strain>
    </source>
</reference>
<sequence>MAQENQMKKAIYDALCIELGIQPIQVLKEGNRETLKGFTAQGLADHFQVSRNLISHYLNQLFAQDLVFKIDSRPVYYFPRKAFLEQFHLEALSRSYTSLLELMEEITLAEGRSASFSLMIGANESLSYCIEQCKAAISYPGQGLPILLNGPTGTGKSMLASCMYEYAKETGRIQPDARFVTVNCAEYANNPELLLTNLFGYKKGAYTGADKDRQGLIAAAEGGVLFLDEVHALKPESQEKIFLFMDKGIYHMVGDNDTWYEGSVRMIFATTEDPKTCLLKTMLRRIPITVKLPSLKQRSRAEKKELIAYLFKREAKAIHQSIRISKLAYQVMESVDYLGNVGELKNYVKASVAKALLHRGDTQDVEIHIYDLPSELLDMQRREVPQAQFDDHTMIDLEVMEDEKRNSQLYQFNLSILRSFSTFPNKESNFPAFAYSMHERIEQYIDDLYYSEEEKDSPNSKFVYNLLSNIFQIIASKYHLEKVSNNETIILSRLIMDYLNHATIRKAFSHTLNQELNQCLELIKTYYPLDYSVAVDVAALIEDALHLHIGRIGQINVFLFFHYFDRDMKKAAIPGIIIAHGYNIASSIAEVVNQLLNRKVFDAIDMPIESDFTLVVSRLREYLLQKEGCREFIVMVDMGSLEDIYAYLENVSNVDLGIINNVSTKLALDIGSMILDGNSIDQILEEASIRNQHRYKIISNRKKQNTILTVCETGIGTAEKIASLIEQSLPQAVDIKIIPYDYASLSTIGIHDPIFQKCNVIGIVGTKDPQIGICFISIEELLEQKHLDTILAIFAPYLDEKQITVFNENMIKYFSMDHLLGYLTILDTEKIMDSVQDIIAKLQKGLQIVFPAGVVMGLYVHIACLIERLIIDKQAVYYEDVDKFTAAHLDFIKLVKTIFADVERIYNVEIPVNEIAYIYAYIYHRPVKSVNRNENSVNDFENL</sequence>
<dbReference type="Pfam" id="PF00158">
    <property type="entry name" value="Sigma54_activat"/>
    <property type="match status" value="1"/>
</dbReference>
<comment type="caution">
    <text evidence="8">The sequence shown here is derived from an EMBL/GenBank/DDBJ whole genome shotgun (WGS) entry which is preliminary data.</text>
</comment>
<feature type="domain" description="PTS EIIA type-4" evidence="6">
    <location>
        <begin position="572"/>
        <end position="697"/>
    </location>
</feature>
<dbReference type="InterPro" id="IPR027417">
    <property type="entry name" value="P-loop_NTPase"/>
</dbReference>
<feature type="domain" description="Sigma-54 factor interaction" evidence="5">
    <location>
        <begin position="119"/>
        <end position="353"/>
    </location>
</feature>
<keyword evidence="2" id="KW-0547">Nucleotide-binding</keyword>
<accession>A0ABT1SHG0</accession>
<dbReference type="Pfam" id="PF25601">
    <property type="entry name" value="AAA_lid_14"/>
    <property type="match status" value="1"/>
</dbReference>
<dbReference type="InterPro" id="IPR003593">
    <property type="entry name" value="AAA+_ATPase"/>
</dbReference>
<evidence type="ECO:0000313" key="8">
    <source>
        <dbReference type="EMBL" id="MCQ5120649.1"/>
    </source>
</evidence>
<dbReference type="PANTHER" id="PTHR32071:SF38">
    <property type="entry name" value="PSP OPERON TRANSCRIPTIONAL ACTIVATOR"/>
    <property type="match status" value="1"/>
</dbReference>
<dbReference type="PANTHER" id="PTHR32071">
    <property type="entry name" value="TRANSCRIPTIONAL REGULATORY PROTEIN"/>
    <property type="match status" value="1"/>
</dbReference>
<dbReference type="Gene3D" id="1.10.8.60">
    <property type="match status" value="1"/>
</dbReference>
<dbReference type="Gene3D" id="3.40.50.300">
    <property type="entry name" value="P-loop containing nucleotide triphosphate hydrolases"/>
    <property type="match status" value="1"/>
</dbReference>
<dbReference type="InterPro" id="IPR036634">
    <property type="entry name" value="PRD_sf"/>
</dbReference>
<evidence type="ECO:0000259" key="5">
    <source>
        <dbReference type="PROSITE" id="PS50045"/>
    </source>
</evidence>
<dbReference type="Proteomes" id="UP001524435">
    <property type="component" value="Unassembled WGS sequence"/>
</dbReference>
<dbReference type="Gene3D" id="3.40.50.510">
    <property type="entry name" value="Phosphotransferase system, mannose-type IIA component"/>
    <property type="match status" value="1"/>
</dbReference>
<dbReference type="RefSeq" id="WP_256197182.1">
    <property type="nucleotide sequence ID" value="NZ_JANGCH010000001.1"/>
</dbReference>
<dbReference type="PROSITE" id="PS51096">
    <property type="entry name" value="PTS_EIIA_TYPE_4"/>
    <property type="match status" value="1"/>
</dbReference>
<dbReference type="InterPro" id="IPR002078">
    <property type="entry name" value="Sigma_54_int"/>
</dbReference>
<proteinExistence type="predicted"/>
<dbReference type="CDD" id="cd00009">
    <property type="entry name" value="AAA"/>
    <property type="match status" value="1"/>
</dbReference>
<dbReference type="InterPro" id="IPR036390">
    <property type="entry name" value="WH_DNA-bd_sf"/>
</dbReference>
<evidence type="ECO:0000259" key="7">
    <source>
        <dbReference type="PROSITE" id="PS51372"/>
    </source>
</evidence>
<dbReference type="SUPFAM" id="SSF63520">
    <property type="entry name" value="PTS-regulatory domain, PRD"/>
    <property type="match status" value="1"/>
</dbReference>
<feature type="domain" description="PRD" evidence="7">
    <location>
        <begin position="826"/>
        <end position="932"/>
    </location>
</feature>
<evidence type="ECO:0000256" key="3">
    <source>
        <dbReference type="ARBA" id="ARBA00022840"/>
    </source>
</evidence>
<dbReference type="InterPro" id="IPR058031">
    <property type="entry name" value="AAA_lid_NorR"/>
</dbReference>
<feature type="domain" description="PRD" evidence="7">
    <location>
        <begin position="458"/>
        <end position="571"/>
    </location>
</feature>
<dbReference type="SMART" id="SM00382">
    <property type="entry name" value="AAA"/>
    <property type="match status" value="1"/>
</dbReference>
<keyword evidence="4" id="KW-0238">DNA-binding</keyword>
<dbReference type="Pfam" id="PF00874">
    <property type="entry name" value="PRD"/>
    <property type="match status" value="1"/>
</dbReference>
<dbReference type="PROSITE" id="PS51372">
    <property type="entry name" value="PRD_2"/>
    <property type="match status" value="2"/>
</dbReference>
<evidence type="ECO:0000256" key="2">
    <source>
        <dbReference type="ARBA" id="ARBA00022741"/>
    </source>
</evidence>
<dbReference type="InterPro" id="IPR036662">
    <property type="entry name" value="PTS_EIIA_man-typ_sf"/>
</dbReference>
<evidence type="ECO:0000256" key="4">
    <source>
        <dbReference type="ARBA" id="ARBA00023125"/>
    </source>
</evidence>
<organism evidence="8 9">
    <name type="scientific">Massilicoli timonensis</name>
    <dbReference type="NCBI Taxonomy" id="2015901"/>
    <lineage>
        <taxon>Bacteria</taxon>
        <taxon>Bacillati</taxon>
        <taxon>Bacillota</taxon>
        <taxon>Erysipelotrichia</taxon>
        <taxon>Erysipelotrichales</taxon>
        <taxon>Erysipelotrichaceae</taxon>
        <taxon>Massilicoli</taxon>
    </lineage>
</organism>
<evidence type="ECO:0000259" key="6">
    <source>
        <dbReference type="PROSITE" id="PS51096"/>
    </source>
</evidence>
<gene>
    <name evidence="8" type="ORF">NE663_00035</name>
</gene>
<keyword evidence="1" id="KW-0808">Transferase</keyword>